<keyword evidence="4" id="KW-0539">Nucleus</keyword>
<dbReference type="RefSeq" id="XP_007732182.1">
    <property type="nucleotide sequence ID" value="XM_007733992.1"/>
</dbReference>
<feature type="region of interest" description="Disordered" evidence="6">
    <location>
        <begin position="565"/>
        <end position="587"/>
    </location>
</feature>
<dbReference type="InterPro" id="IPR018972">
    <property type="entry name" value="Sas10_C_dom"/>
</dbReference>
<evidence type="ECO:0000256" key="5">
    <source>
        <dbReference type="SAM" id="Coils"/>
    </source>
</evidence>
<feature type="compositionally biased region" description="Acidic residues" evidence="6">
    <location>
        <begin position="479"/>
        <end position="496"/>
    </location>
</feature>
<feature type="compositionally biased region" description="Basic residues" evidence="6">
    <location>
        <begin position="330"/>
        <end position="346"/>
    </location>
</feature>
<dbReference type="HOGENOM" id="CLU_019106_1_0_1"/>
<gene>
    <name evidence="8" type="ORF">A1O3_03857</name>
</gene>
<dbReference type="STRING" id="1182542.W9Y345"/>
<keyword evidence="9" id="KW-1185">Reference proteome</keyword>
<dbReference type="PANTHER" id="PTHR13237">
    <property type="entry name" value="SOMETHING ABOUT SILENCING PROTEIN 10-RELATED"/>
    <property type="match status" value="1"/>
</dbReference>
<evidence type="ECO:0000313" key="9">
    <source>
        <dbReference type="Proteomes" id="UP000019478"/>
    </source>
</evidence>
<evidence type="ECO:0000313" key="8">
    <source>
        <dbReference type="EMBL" id="EXJ86903.1"/>
    </source>
</evidence>
<evidence type="ECO:0000256" key="1">
    <source>
        <dbReference type="ARBA" id="ARBA00004123"/>
    </source>
</evidence>
<keyword evidence="5" id="KW-0175">Coiled coil</keyword>
<dbReference type="GO" id="GO:0000462">
    <property type="term" value="P:maturation of SSU-rRNA from tricistronic rRNA transcript (SSU-rRNA, 5.8S rRNA, LSU-rRNA)"/>
    <property type="evidence" value="ECO:0007669"/>
    <property type="project" value="TreeGrafter"/>
</dbReference>
<feature type="compositionally biased region" description="Basic residues" evidence="6">
    <location>
        <begin position="569"/>
        <end position="585"/>
    </location>
</feature>
<evidence type="ECO:0000259" key="7">
    <source>
        <dbReference type="Pfam" id="PF09368"/>
    </source>
</evidence>
<reference evidence="8 9" key="1">
    <citation type="submission" date="2013-03" db="EMBL/GenBank/DDBJ databases">
        <title>The Genome Sequence of Capronia epimyces CBS 606.96.</title>
        <authorList>
            <consortium name="The Broad Institute Genomics Platform"/>
            <person name="Cuomo C."/>
            <person name="de Hoog S."/>
            <person name="Gorbushina A."/>
            <person name="Walker B."/>
            <person name="Young S.K."/>
            <person name="Zeng Q."/>
            <person name="Gargeya S."/>
            <person name="Fitzgerald M."/>
            <person name="Haas B."/>
            <person name="Abouelleil A."/>
            <person name="Allen A.W."/>
            <person name="Alvarado L."/>
            <person name="Arachchi H.M."/>
            <person name="Berlin A.M."/>
            <person name="Chapman S.B."/>
            <person name="Gainer-Dewar J."/>
            <person name="Goldberg J."/>
            <person name="Griggs A."/>
            <person name="Gujja S."/>
            <person name="Hansen M."/>
            <person name="Howarth C."/>
            <person name="Imamovic A."/>
            <person name="Ireland A."/>
            <person name="Larimer J."/>
            <person name="McCowan C."/>
            <person name="Murphy C."/>
            <person name="Pearson M."/>
            <person name="Poon T.W."/>
            <person name="Priest M."/>
            <person name="Roberts A."/>
            <person name="Saif S."/>
            <person name="Shea T."/>
            <person name="Sisk P."/>
            <person name="Sykes S."/>
            <person name="Wortman J."/>
            <person name="Nusbaum C."/>
            <person name="Birren B."/>
        </authorList>
    </citation>
    <scope>NUCLEOTIDE SEQUENCE [LARGE SCALE GENOMIC DNA]</scope>
    <source>
        <strain evidence="8 9">CBS 606.96</strain>
    </source>
</reference>
<feature type="compositionally biased region" description="Basic and acidic residues" evidence="6">
    <location>
        <begin position="442"/>
        <end position="477"/>
    </location>
</feature>
<sequence length="627" mass="70529">MAKKRKAGKAKGGAVEGTSETNYTFDPTETFNDSEDEFFAGRDKILLDEGPAAKRRRRIEEQEKDLQPSDEEVYQDLESEPETEDDERAESDFEDDDLGLHRRKPGRDGEEEDEDDNINWGTSKADYYNADAIETEADALEEEAEARRLQQKQLQSMTEADFGFDENAWVDDSRQAPVNRPAVEKLPDVQVPEDATVEERLQTLRSRYPEFEPLTKDFLRLQDTYGELKKEAKLSSTDHADDNRRAVSLTKFRALSAYLGSVAMYLALLTSTKSGLALAPGELREHPVMDKLVRCRELWLKAETLRAIEVQPVPEEKPASIEVKPTPGAKKQKEKKAKKDKAKRKPSPSPSPSPSPTPSSPELVTIQPQKKKTKREKRQNEIQTLLATSLQQPVEDESDFGDEAPLTQEELAEKAQRKKSLRFYTSQIAQKANKRGAASRHAGGDDDVPHKERLRDRQERLTREAELRGKTDARGQEALDADADADDGAGSDEAYGDADARHVKLNDEASQYYDTLVSKHKQKSADKRARAEAYAEAARLGAEVYEEEQVGPDGKRRITYAIEKNKGLTPKRKKDVRNPRVKKRKKYDEKLKKLASIRPVYKGGEGRGGYGGEATGIKTNVVKSIKL</sequence>
<dbReference type="InterPro" id="IPR007146">
    <property type="entry name" value="Sas10/Utp3/C1D"/>
</dbReference>
<evidence type="ECO:0000256" key="2">
    <source>
        <dbReference type="ARBA" id="ARBA00010979"/>
    </source>
</evidence>
<feature type="compositionally biased region" description="Basic and acidic residues" evidence="6">
    <location>
        <begin position="58"/>
        <end position="67"/>
    </location>
</feature>
<protein>
    <recommendedName>
        <fullName evidence="7">Sas10 C-terminal domain-containing protein</fullName>
    </recommendedName>
</protein>
<feature type="compositionally biased region" description="Acidic residues" evidence="6">
    <location>
        <begin position="68"/>
        <end position="97"/>
    </location>
</feature>
<feature type="compositionally biased region" description="Pro residues" evidence="6">
    <location>
        <begin position="347"/>
        <end position="359"/>
    </location>
</feature>
<dbReference type="GeneID" id="19167982"/>
<accession>W9Y345</accession>
<evidence type="ECO:0000256" key="3">
    <source>
        <dbReference type="ARBA" id="ARBA00022553"/>
    </source>
</evidence>
<feature type="compositionally biased region" description="Polar residues" evidence="6">
    <location>
        <begin position="18"/>
        <end position="31"/>
    </location>
</feature>
<name>W9Y345_9EURO</name>
<dbReference type="Pfam" id="PF09368">
    <property type="entry name" value="Sas10"/>
    <property type="match status" value="1"/>
</dbReference>
<dbReference type="EMBL" id="AMGY01000003">
    <property type="protein sequence ID" value="EXJ86903.1"/>
    <property type="molecule type" value="Genomic_DNA"/>
</dbReference>
<dbReference type="GO" id="GO:0032040">
    <property type="term" value="C:small-subunit processome"/>
    <property type="evidence" value="ECO:0007669"/>
    <property type="project" value="TreeGrafter"/>
</dbReference>
<feature type="region of interest" description="Disordered" evidence="6">
    <location>
        <begin position="1"/>
        <end position="123"/>
    </location>
</feature>
<comment type="similarity">
    <text evidence="2">Belongs to the SAS10 family.</text>
</comment>
<dbReference type="Pfam" id="PF04000">
    <property type="entry name" value="Sas10_Utp3"/>
    <property type="match status" value="1"/>
</dbReference>
<feature type="region of interest" description="Disordered" evidence="6">
    <location>
        <begin position="315"/>
        <end position="502"/>
    </location>
</feature>
<keyword evidence="3" id="KW-0597">Phosphoprotein</keyword>
<dbReference type="eggNOG" id="KOG3118">
    <property type="taxonomic scope" value="Eukaryota"/>
</dbReference>
<proteinExistence type="inferred from homology"/>
<dbReference type="PANTHER" id="PTHR13237:SF8">
    <property type="entry name" value="SOMETHING ABOUT SILENCING PROTEIN 10"/>
    <property type="match status" value="1"/>
</dbReference>
<organism evidence="8 9">
    <name type="scientific">Capronia epimyces CBS 606.96</name>
    <dbReference type="NCBI Taxonomy" id="1182542"/>
    <lineage>
        <taxon>Eukaryota</taxon>
        <taxon>Fungi</taxon>
        <taxon>Dikarya</taxon>
        <taxon>Ascomycota</taxon>
        <taxon>Pezizomycotina</taxon>
        <taxon>Eurotiomycetes</taxon>
        <taxon>Chaetothyriomycetidae</taxon>
        <taxon>Chaetothyriales</taxon>
        <taxon>Herpotrichiellaceae</taxon>
        <taxon>Capronia</taxon>
    </lineage>
</organism>
<evidence type="ECO:0000256" key="6">
    <source>
        <dbReference type="SAM" id="MobiDB-lite"/>
    </source>
</evidence>
<dbReference type="OrthoDB" id="1924577at2759"/>
<feature type="coiled-coil region" evidence="5">
    <location>
        <begin position="130"/>
        <end position="160"/>
    </location>
</feature>
<dbReference type="AlphaFoldDB" id="W9Y345"/>
<comment type="subcellular location">
    <subcellularLocation>
        <location evidence="1">Nucleus</location>
    </subcellularLocation>
</comment>
<feature type="domain" description="Sas10 C-terminal" evidence="7">
    <location>
        <begin position="553"/>
        <end position="627"/>
    </location>
</feature>
<comment type="caution">
    <text evidence="8">The sequence shown here is derived from an EMBL/GenBank/DDBJ whole genome shotgun (WGS) entry which is preliminary data.</text>
</comment>
<dbReference type="Proteomes" id="UP000019478">
    <property type="component" value="Unassembled WGS sequence"/>
</dbReference>
<evidence type="ECO:0000256" key="4">
    <source>
        <dbReference type="ARBA" id="ARBA00023242"/>
    </source>
</evidence>
<feature type="compositionally biased region" description="Polar residues" evidence="6">
    <location>
        <begin position="381"/>
        <end position="392"/>
    </location>
</feature>